<dbReference type="InterPro" id="IPR053159">
    <property type="entry name" value="Hybrid_Histidine_Kinase"/>
</dbReference>
<gene>
    <name evidence="2" type="ORF">QTG54_008404</name>
</gene>
<keyword evidence="3" id="KW-1185">Reference proteome</keyword>
<feature type="domain" description="Orc1-like AAA ATPase" evidence="1">
    <location>
        <begin position="49"/>
        <end position="280"/>
    </location>
</feature>
<organism evidence="2 3">
    <name type="scientific">Skeletonema marinoi</name>
    <dbReference type="NCBI Taxonomy" id="267567"/>
    <lineage>
        <taxon>Eukaryota</taxon>
        <taxon>Sar</taxon>
        <taxon>Stramenopiles</taxon>
        <taxon>Ochrophyta</taxon>
        <taxon>Bacillariophyta</taxon>
        <taxon>Coscinodiscophyceae</taxon>
        <taxon>Thalassiosirophycidae</taxon>
        <taxon>Thalassiosirales</taxon>
        <taxon>Skeletonemataceae</taxon>
        <taxon>Skeletonema</taxon>
        <taxon>Skeletonema marinoi-dohrnii complex</taxon>
    </lineage>
</organism>
<dbReference type="Pfam" id="PF13191">
    <property type="entry name" value="AAA_16"/>
    <property type="match status" value="1"/>
</dbReference>
<dbReference type="InterPro" id="IPR041664">
    <property type="entry name" value="AAA_16"/>
</dbReference>
<evidence type="ECO:0000313" key="2">
    <source>
        <dbReference type="EMBL" id="KAK1741152.1"/>
    </source>
</evidence>
<dbReference type="Gene3D" id="3.40.50.300">
    <property type="entry name" value="P-loop containing nucleotide triphosphate hydrolases"/>
    <property type="match status" value="1"/>
</dbReference>
<protein>
    <submittedName>
        <fullName evidence="2">AAA ATPase</fullName>
    </submittedName>
</protein>
<evidence type="ECO:0000259" key="1">
    <source>
        <dbReference type="Pfam" id="PF13191"/>
    </source>
</evidence>
<proteinExistence type="predicted"/>
<dbReference type="InterPro" id="IPR027417">
    <property type="entry name" value="P-loop_NTPase"/>
</dbReference>
<dbReference type="PANTHER" id="PTHR43642">
    <property type="entry name" value="HYBRID SIGNAL TRANSDUCTION HISTIDINE KINASE G"/>
    <property type="match status" value="1"/>
</dbReference>
<dbReference type="EMBL" id="JATAAI010000014">
    <property type="protein sequence ID" value="KAK1741152.1"/>
    <property type="molecule type" value="Genomic_DNA"/>
</dbReference>
<dbReference type="AlphaFoldDB" id="A0AAD8Y7X7"/>
<comment type="caution">
    <text evidence="2">The sequence shown here is derived from an EMBL/GenBank/DDBJ whole genome shotgun (WGS) entry which is preliminary data.</text>
</comment>
<evidence type="ECO:0000313" key="3">
    <source>
        <dbReference type="Proteomes" id="UP001224775"/>
    </source>
</evidence>
<sequence length="565" mass="62840">MPPNDCGDDHYVAGAHGTVAEQTDEAYYDDRSDADDDMEKGRIKFPQNKLYGRDRELETLRNIFYQGLSSEETQDGCVVEMPEQASRVVFLSGYSGVGKSALVKEFVKQVQAQQKMNKSSSESVLHFSGKYSEQSSAAAPFSAISDLFSQMTHALSRKKSDKEGNELQSKILNDIGSSGLLAANADGDRVLRGTFPVLAALLDASRPNDSNNKSEEGGGGAPSMNAVKESVHELLSIISGPLKRPLILFLDDLQWADAPSLDLLSFLLSTDAQMKNVMFICAYRSNEVGQDHPFASIMDNVKESMKDDVQLVETVDLFSLSQDVITQFIAVSIGKEEEVEEVTELAEVVYQKTMGNIFCVMQAMEELVRKNALYYDMMCFEWRWAVSKVELSTTISDDVVETVKGKIKELSSEIQYMLIVMAYVPNTLEVPVLTELMKRNSVSLDESRVAELLKKATEEALLMYSAESDNYIFIHDRIREASRGSIADEDKDDLLLHLSLVLQKLAKGPETEWCLFVAVDLLNSLPSEKTNCNDLARLNMRVSVIARNRGIVEKQSELLHEGFSA</sequence>
<name>A0AAD8Y7X7_9STRA</name>
<dbReference type="SUPFAM" id="SSF52540">
    <property type="entry name" value="P-loop containing nucleoside triphosphate hydrolases"/>
    <property type="match status" value="1"/>
</dbReference>
<dbReference type="Proteomes" id="UP001224775">
    <property type="component" value="Unassembled WGS sequence"/>
</dbReference>
<accession>A0AAD8Y7X7</accession>
<reference evidence="2" key="1">
    <citation type="submission" date="2023-06" db="EMBL/GenBank/DDBJ databases">
        <title>Survivors Of The Sea: Transcriptome response of Skeletonema marinoi to long-term dormancy.</title>
        <authorList>
            <person name="Pinder M.I.M."/>
            <person name="Kourtchenko O."/>
            <person name="Robertson E.K."/>
            <person name="Larsson T."/>
            <person name="Maumus F."/>
            <person name="Osuna-Cruz C.M."/>
            <person name="Vancaester E."/>
            <person name="Stenow R."/>
            <person name="Vandepoele K."/>
            <person name="Ploug H."/>
            <person name="Bruchert V."/>
            <person name="Godhe A."/>
            <person name="Topel M."/>
        </authorList>
    </citation>
    <scope>NUCLEOTIDE SEQUENCE</scope>
    <source>
        <strain evidence="2">R05AC</strain>
    </source>
</reference>
<dbReference type="PANTHER" id="PTHR43642:SF1">
    <property type="entry name" value="HYBRID SIGNAL TRANSDUCTION HISTIDINE KINASE G"/>
    <property type="match status" value="1"/>
</dbReference>